<dbReference type="Gene3D" id="1.10.3110.10">
    <property type="entry name" value="protoporphyrinogen ix oxidase, domain 3"/>
    <property type="match status" value="1"/>
</dbReference>
<reference evidence="2 3" key="1">
    <citation type="submission" date="2020-08" db="EMBL/GenBank/DDBJ databases">
        <title>Genomic Encyclopedia of Type Strains, Phase IV (KMG-IV): sequencing the most valuable type-strain genomes for metagenomic binning, comparative biology and taxonomic classification.</title>
        <authorList>
            <person name="Goeker M."/>
        </authorList>
    </citation>
    <scope>NUCLEOTIDE SEQUENCE [LARGE SCALE GENOMIC DNA]</scope>
    <source>
        <strain evidence="2 3">YIM 65646</strain>
    </source>
</reference>
<dbReference type="PANTHER" id="PTHR42923:SF17">
    <property type="entry name" value="AMINE OXIDASE DOMAIN-CONTAINING PROTEIN"/>
    <property type="match status" value="1"/>
</dbReference>
<dbReference type="Gene3D" id="3.50.50.60">
    <property type="entry name" value="FAD/NAD(P)-binding domain"/>
    <property type="match status" value="1"/>
</dbReference>
<accession>A0A841FS07</accession>
<comment type="caution">
    <text evidence="2">The sequence shown here is derived from an EMBL/GenBank/DDBJ whole genome shotgun (WGS) entry which is preliminary data.</text>
</comment>
<dbReference type="GO" id="GO:0016491">
    <property type="term" value="F:oxidoreductase activity"/>
    <property type="evidence" value="ECO:0007669"/>
    <property type="project" value="InterPro"/>
</dbReference>
<dbReference type="Gene3D" id="3.90.660.20">
    <property type="entry name" value="Protoporphyrinogen oxidase, mitochondrial, domain 2"/>
    <property type="match status" value="1"/>
</dbReference>
<dbReference type="InterPro" id="IPR002937">
    <property type="entry name" value="Amino_oxidase"/>
</dbReference>
<feature type="domain" description="Amine oxidase" evidence="1">
    <location>
        <begin position="17"/>
        <end position="274"/>
    </location>
</feature>
<sequence length="423" mass="45564">MSAKQRRRRIAVIGSGVAGLTSAYRLRDDADVTLYERDGRLGGHAHTHDVLTEDGGTTPVDSGFIVHNEATYPHLIALFTELGVATRPTEMSMSVSCRGCGLEYCGARGAAGLFGRRANLLDPRYPAMLAQIPIFHRRARALLESGEEGPSLGEFVRTGHHTAYFTRHFVVPLVSAVWSCGPGAATDYPAAYLFRFLANHGMLSIGGSPRWRTVVGGSRTYVERIAKQVPAVRTLTPVRAVRRLPGGGVEVHDESDGVERFDGVVIATHADQALTMLSDATDTERAVLGAFTYSRNETLLHTDGALLPGPRVRGSWNYLLPACDARAGAAQVSYDLDRLQGLDAGTPMVVTLGGAGRVRPEHVLASMTYEHPIYTRASVAAQKRLPELATGTTAFAGAYHGWGFHEDGCRSGVEAARSLLERT</sequence>
<organism evidence="2 3">
    <name type="scientific">Phytomonospora endophytica</name>
    <dbReference type="NCBI Taxonomy" id="714109"/>
    <lineage>
        <taxon>Bacteria</taxon>
        <taxon>Bacillati</taxon>
        <taxon>Actinomycetota</taxon>
        <taxon>Actinomycetes</taxon>
        <taxon>Micromonosporales</taxon>
        <taxon>Micromonosporaceae</taxon>
        <taxon>Phytomonospora</taxon>
    </lineage>
</organism>
<dbReference type="InterPro" id="IPR050464">
    <property type="entry name" value="Zeta_carotene_desat/Oxidored"/>
</dbReference>
<protein>
    <submittedName>
        <fullName evidence="2">Putative NAD/FAD-binding protein</fullName>
    </submittedName>
</protein>
<evidence type="ECO:0000313" key="3">
    <source>
        <dbReference type="Proteomes" id="UP000548476"/>
    </source>
</evidence>
<dbReference type="Pfam" id="PF01593">
    <property type="entry name" value="Amino_oxidase"/>
    <property type="match status" value="1"/>
</dbReference>
<dbReference type="Proteomes" id="UP000548476">
    <property type="component" value="Unassembled WGS sequence"/>
</dbReference>
<dbReference type="SUPFAM" id="SSF51905">
    <property type="entry name" value="FAD/NAD(P)-binding domain"/>
    <property type="match status" value="1"/>
</dbReference>
<dbReference type="InterPro" id="IPR036188">
    <property type="entry name" value="FAD/NAD-bd_sf"/>
</dbReference>
<dbReference type="PANTHER" id="PTHR42923">
    <property type="entry name" value="PROTOPORPHYRINOGEN OXIDASE"/>
    <property type="match status" value="1"/>
</dbReference>
<dbReference type="RefSeq" id="WP_184791370.1">
    <property type="nucleotide sequence ID" value="NZ_BONT01000069.1"/>
</dbReference>
<gene>
    <name evidence="2" type="ORF">HNR73_006470</name>
</gene>
<dbReference type="AlphaFoldDB" id="A0A841FS07"/>
<proteinExistence type="predicted"/>
<evidence type="ECO:0000259" key="1">
    <source>
        <dbReference type="Pfam" id="PF01593"/>
    </source>
</evidence>
<name>A0A841FS07_9ACTN</name>
<dbReference type="EMBL" id="JACHGT010000017">
    <property type="protein sequence ID" value="MBB6038584.1"/>
    <property type="molecule type" value="Genomic_DNA"/>
</dbReference>
<keyword evidence="3" id="KW-1185">Reference proteome</keyword>
<evidence type="ECO:0000313" key="2">
    <source>
        <dbReference type="EMBL" id="MBB6038584.1"/>
    </source>
</evidence>